<keyword evidence="1" id="KW-0812">Transmembrane</keyword>
<keyword evidence="1" id="KW-1133">Transmembrane helix</keyword>
<feature type="transmembrane region" description="Helical" evidence="1">
    <location>
        <begin position="21"/>
        <end position="39"/>
    </location>
</feature>
<reference evidence="2" key="1">
    <citation type="journal article" date="2014" name="Front. Microbiol.">
        <title>High frequency of phylogenetically diverse reductive dehalogenase-homologous genes in deep subseafloor sedimentary metagenomes.</title>
        <authorList>
            <person name="Kawai M."/>
            <person name="Futagami T."/>
            <person name="Toyoda A."/>
            <person name="Takaki Y."/>
            <person name="Nishi S."/>
            <person name="Hori S."/>
            <person name="Arai W."/>
            <person name="Tsubouchi T."/>
            <person name="Morono Y."/>
            <person name="Uchiyama I."/>
            <person name="Ito T."/>
            <person name="Fujiyama A."/>
            <person name="Inagaki F."/>
            <person name="Takami H."/>
        </authorList>
    </citation>
    <scope>NUCLEOTIDE SEQUENCE</scope>
    <source>
        <strain evidence="2">Expedition CK06-06</strain>
    </source>
</reference>
<comment type="caution">
    <text evidence="2">The sequence shown here is derived from an EMBL/GenBank/DDBJ whole genome shotgun (WGS) entry which is preliminary data.</text>
</comment>
<name>X1VGQ7_9ZZZZ</name>
<evidence type="ECO:0000313" key="2">
    <source>
        <dbReference type="EMBL" id="GAJ06365.1"/>
    </source>
</evidence>
<evidence type="ECO:0000256" key="1">
    <source>
        <dbReference type="SAM" id="Phobius"/>
    </source>
</evidence>
<proteinExistence type="predicted"/>
<organism evidence="2">
    <name type="scientific">marine sediment metagenome</name>
    <dbReference type="NCBI Taxonomy" id="412755"/>
    <lineage>
        <taxon>unclassified sequences</taxon>
        <taxon>metagenomes</taxon>
        <taxon>ecological metagenomes</taxon>
    </lineage>
</organism>
<protein>
    <submittedName>
        <fullName evidence="2">Uncharacterized protein</fullName>
    </submittedName>
</protein>
<gene>
    <name evidence="2" type="ORF">S12H4_53973</name>
</gene>
<sequence>MRAKYKTTPMAKYLGKYRHPMNLAIAGGGIWIALEILMLRSARLRTLASAPADSPIANCHDPEIVAMSDPRLASMATLFAMNITVDMNSITYSPHSFYFLTIWVTL</sequence>
<dbReference type="AlphaFoldDB" id="X1VGQ7"/>
<accession>X1VGQ7</accession>
<dbReference type="EMBL" id="BARW01034432">
    <property type="protein sequence ID" value="GAJ06365.1"/>
    <property type="molecule type" value="Genomic_DNA"/>
</dbReference>
<keyword evidence="1" id="KW-0472">Membrane</keyword>